<keyword evidence="9" id="KW-1185">Reference proteome</keyword>
<dbReference type="PANTHER" id="PTHR13789:SF261">
    <property type="entry name" value="HYDROXYLASE, PUTATIVE (AFU_ORTHOLOGUE AFUA_7G00590)-RELATED"/>
    <property type="match status" value="1"/>
</dbReference>
<keyword evidence="6" id="KW-0472">Membrane</keyword>
<organism evidence="8 9">
    <name type="scientific">Lophium mytilinum</name>
    <dbReference type="NCBI Taxonomy" id="390894"/>
    <lineage>
        <taxon>Eukaryota</taxon>
        <taxon>Fungi</taxon>
        <taxon>Dikarya</taxon>
        <taxon>Ascomycota</taxon>
        <taxon>Pezizomycotina</taxon>
        <taxon>Dothideomycetes</taxon>
        <taxon>Pleosporomycetidae</taxon>
        <taxon>Mytilinidiales</taxon>
        <taxon>Mytilinidiaceae</taxon>
        <taxon>Lophium</taxon>
    </lineage>
</organism>
<dbReference type="InterPro" id="IPR023375">
    <property type="entry name" value="ADC_dom_sf"/>
</dbReference>
<sequence>MASVNGAAAREESASAKGAHLNILIVGAGIGGLTAAIALRKQGHHVQVFEQSALARETGAAIHLAPNANGILRRLGIFAETFGANPMERVMQYSATGDTERSMDLREANKLWQHPWLLAHRIELHNQLKSVATTPHETGKPVALHLSSRVIDIQPTTASITLEDGSQFHGDVVLGADGVHSIARKQVPEGNVEPFSCGKSAYRFLVPKEAAQADPATQQFVETPGELSIWYAEDRRIIMYPTSKNSVLNFVCVHPESESAAESGDGWDQTGDRDRMLHIYSSFDPAVRALIGKVDPKTVKVWTLLDMKVIPNWTYERLALLGDAAHPFLPHQGQGAGVAIEDAASLAILFPYGTPPEEVADRLKLYQEIRYERANRIQEFSRMLGESRNGKTKLDMNEFSNYNFGHDEWDNSTQKLREWTWKRNPNIYWRMPIAFGPMPGPRQTAYGVVRDGTQSTFTTASIKFKTSRTLLQNLFPPGRPGWSFKSPGTVAYASISQTTLNKMEWLGGSGYKHIGLYIHGVEYETKNKETLSGTYLPLLFESLTDPIVSGREELGMPKLYTSVDVYRRQTSYRIKTGWEGATWGEFNLEGLQEVDPSSESGAISGEADDGILAYRYMPKVGRENKGKPAEEYTIFDASKDLTPKPKPQRFFKAAKATFKIDALDWEALPTLHHVISRLQELPVYEIVGAKVVEGVGVPDVSTARPVE</sequence>
<feature type="transmembrane region" description="Helical" evidence="6">
    <location>
        <begin position="21"/>
        <end position="39"/>
    </location>
</feature>
<evidence type="ECO:0000259" key="7">
    <source>
        <dbReference type="Pfam" id="PF01494"/>
    </source>
</evidence>
<evidence type="ECO:0000256" key="1">
    <source>
        <dbReference type="ARBA" id="ARBA00007992"/>
    </source>
</evidence>
<reference evidence="8" key="1">
    <citation type="journal article" date="2020" name="Stud. Mycol.">
        <title>101 Dothideomycetes genomes: a test case for predicting lifestyles and emergence of pathogens.</title>
        <authorList>
            <person name="Haridas S."/>
            <person name="Albert R."/>
            <person name="Binder M."/>
            <person name="Bloem J."/>
            <person name="Labutti K."/>
            <person name="Salamov A."/>
            <person name="Andreopoulos B."/>
            <person name="Baker S."/>
            <person name="Barry K."/>
            <person name="Bills G."/>
            <person name="Bluhm B."/>
            <person name="Cannon C."/>
            <person name="Castanera R."/>
            <person name="Culley D."/>
            <person name="Daum C."/>
            <person name="Ezra D."/>
            <person name="Gonzalez J."/>
            <person name="Henrissat B."/>
            <person name="Kuo A."/>
            <person name="Liang C."/>
            <person name="Lipzen A."/>
            <person name="Lutzoni F."/>
            <person name="Magnuson J."/>
            <person name="Mondo S."/>
            <person name="Nolan M."/>
            <person name="Ohm R."/>
            <person name="Pangilinan J."/>
            <person name="Park H.-J."/>
            <person name="Ramirez L."/>
            <person name="Alfaro M."/>
            <person name="Sun H."/>
            <person name="Tritt A."/>
            <person name="Yoshinaga Y."/>
            <person name="Zwiers L.-H."/>
            <person name="Turgeon B."/>
            <person name="Goodwin S."/>
            <person name="Spatafora J."/>
            <person name="Crous P."/>
            <person name="Grigoriev I."/>
        </authorList>
    </citation>
    <scope>NUCLEOTIDE SEQUENCE</scope>
    <source>
        <strain evidence="8">CBS 269.34</strain>
    </source>
</reference>
<dbReference type="InterPro" id="IPR002938">
    <property type="entry name" value="FAD-bd"/>
</dbReference>
<dbReference type="PRINTS" id="PR00420">
    <property type="entry name" value="RNGMNOXGNASE"/>
</dbReference>
<dbReference type="OrthoDB" id="1047367at2759"/>
<dbReference type="SUPFAM" id="SSF54373">
    <property type="entry name" value="FAD-linked reductases, C-terminal domain"/>
    <property type="match status" value="1"/>
</dbReference>
<accession>A0A6A6RAV6</accession>
<keyword evidence="2" id="KW-0285">Flavoprotein</keyword>
<comment type="similarity">
    <text evidence="1">Belongs to the paxM FAD-dependent monooxygenase family.</text>
</comment>
<dbReference type="GO" id="GO:0004497">
    <property type="term" value="F:monooxygenase activity"/>
    <property type="evidence" value="ECO:0007669"/>
    <property type="project" value="UniProtKB-KW"/>
</dbReference>
<keyword evidence="6" id="KW-1133">Transmembrane helix</keyword>
<dbReference type="Gene3D" id="3.50.50.60">
    <property type="entry name" value="FAD/NAD(P)-binding domain"/>
    <property type="match status" value="1"/>
</dbReference>
<evidence type="ECO:0000256" key="3">
    <source>
        <dbReference type="ARBA" id="ARBA00022827"/>
    </source>
</evidence>
<evidence type="ECO:0000313" key="8">
    <source>
        <dbReference type="EMBL" id="KAF2500883.1"/>
    </source>
</evidence>
<dbReference type="PANTHER" id="PTHR13789">
    <property type="entry name" value="MONOOXYGENASE"/>
    <property type="match status" value="1"/>
</dbReference>
<keyword evidence="6" id="KW-0812">Transmembrane</keyword>
<dbReference type="EMBL" id="MU004183">
    <property type="protein sequence ID" value="KAF2500883.1"/>
    <property type="molecule type" value="Genomic_DNA"/>
</dbReference>
<dbReference type="SUPFAM" id="SSF160104">
    <property type="entry name" value="Acetoacetate decarboxylase-like"/>
    <property type="match status" value="1"/>
</dbReference>
<evidence type="ECO:0000256" key="5">
    <source>
        <dbReference type="ARBA" id="ARBA00023033"/>
    </source>
</evidence>
<keyword evidence="4" id="KW-0560">Oxidoreductase</keyword>
<dbReference type="Pfam" id="PF06314">
    <property type="entry name" value="ADC"/>
    <property type="match status" value="1"/>
</dbReference>
<keyword evidence="5" id="KW-0503">Monooxygenase</keyword>
<dbReference type="SUPFAM" id="SSF51905">
    <property type="entry name" value="FAD/NAD(P)-binding domain"/>
    <property type="match status" value="1"/>
</dbReference>
<evidence type="ECO:0000256" key="6">
    <source>
        <dbReference type="SAM" id="Phobius"/>
    </source>
</evidence>
<keyword evidence="3" id="KW-0274">FAD</keyword>
<dbReference type="Gene3D" id="2.40.400.10">
    <property type="entry name" value="Acetoacetate decarboxylase-like"/>
    <property type="match status" value="1"/>
</dbReference>
<dbReference type="GO" id="GO:0071949">
    <property type="term" value="F:FAD binding"/>
    <property type="evidence" value="ECO:0007669"/>
    <property type="project" value="InterPro"/>
</dbReference>
<dbReference type="Proteomes" id="UP000799750">
    <property type="component" value="Unassembled WGS sequence"/>
</dbReference>
<dbReference type="FunFam" id="2.40.400.10:FF:000001">
    <property type="entry name" value="FAD binding domain protein"/>
    <property type="match status" value="1"/>
</dbReference>
<evidence type="ECO:0000256" key="4">
    <source>
        <dbReference type="ARBA" id="ARBA00023002"/>
    </source>
</evidence>
<dbReference type="InterPro" id="IPR010451">
    <property type="entry name" value="Acetoacetate_decarboxylase"/>
</dbReference>
<dbReference type="InterPro" id="IPR036188">
    <property type="entry name" value="FAD/NAD-bd_sf"/>
</dbReference>
<gene>
    <name evidence="8" type="ORF">BU16DRAFT_547561</name>
</gene>
<protein>
    <submittedName>
        <fullName evidence="8">FAD binding domain-containing protein</fullName>
    </submittedName>
</protein>
<evidence type="ECO:0000313" key="9">
    <source>
        <dbReference type="Proteomes" id="UP000799750"/>
    </source>
</evidence>
<dbReference type="Pfam" id="PF01494">
    <property type="entry name" value="FAD_binding_3"/>
    <property type="match status" value="1"/>
</dbReference>
<feature type="domain" description="FAD-binding" evidence="7">
    <location>
        <begin position="22"/>
        <end position="380"/>
    </location>
</feature>
<proteinExistence type="inferred from homology"/>
<name>A0A6A6RAV6_9PEZI</name>
<dbReference type="GO" id="GO:0016829">
    <property type="term" value="F:lyase activity"/>
    <property type="evidence" value="ECO:0007669"/>
    <property type="project" value="InterPro"/>
</dbReference>
<dbReference type="InterPro" id="IPR050493">
    <property type="entry name" value="FAD-dep_Monooxygenase_BioMet"/>
</dbReference>
<dbReference type="AlphaFoldDB" id="A0A6A6RAV6"/>
<evidence type="ECO:0000256" key="2">
    <source>
        <dbReference type="ARBA" id="ARBA00022630"/>
    </source>
</evidence>